<evidence type="ECO:0000313" key="9">
    <source>
        <dbReference type="Proteomes" id="UP001431776"/>
    </source>
</evidence>
<dbReference type="GO" id="GO:0016020">
    <property type="term" value="C:membrane"/>
    <property type="evidence" value="ECO:0007669"/>
    <property type="project" value="UniProtKB-SubCell"/>
</dbReference>
<keyword evidence="3 6" id="KW-0812">Transmembrane</keyword>
<name>A0AAW6TXA7_9BACT</name>
<evidence type="ECO:0000256" key="6">
    <source>
        <dbReference type="SAM" id="Phobius"/>
    </source>
</evidence>
<feature type="transmembrane region" description="Helical" evidence="6">
    <location>
        <begin position="257"/>
        <end position="277"/>
    </location>
</feature>
<dbReference type="PANTHER" id="PTHR32322:SF2">
    <property type="entry name" value="EAMA DOMAIN-CONTAINING PROTEIN"/>
    <property type="match status" value="1"/>
</dbReference>
<feature type="domain" description="EamA" evidence="7">
    <location>
        <begin position="21"/>
        <end position="151"/>
    </location>
</feature>
<keyword evidence="5 6" id="KW-0472">Membrane</keyword>
<dbReference type="AlphaFoldDB" id="A0AAW6TXA7"/>
<evidence type="ECO:0000256" key="2">
    <source>
        <dbReference type="ARBA" id="ARBA00007362"/>
    </source>
</evidence>
<dbReference type="PANTHER" id="PTHR32322">
    <property type="entry name" value="INNER MEMBRANE TRANSPORTER"/>
    <property type="match status" value="1"/>
</dbReference>
<organism evidence="8 9">
    <name type="scientific">Anaerobaca lacustris</name>
    <dbReference type="NCBI Taxonomy" id="3044600"/>
    <lineage>
        <taxon>Bacteria</taxon>
        <taxon>Pseudomonadati</taxon>
        <taxon>Planctomycetota</taxon>
        <taxon>Phycisphaerae</taxon>
        <taxon>Sedimentisphaerales</taxon>
        <taxon>Anaerobacaceae</taxon>
        <taxon>Anaerobaca</taxon>
    </lineage>
</organism>
<dbReference type="RefSeq" id="WP_349243745.1">
    <property type="nucleotide sequence ID" value="NZ_JASCXX010000004.1"/>
</dbReference>
<feature type="transmembrane region" description="Helical" evidence="6">
    <location>
        <begin position="136"/>
        <end position="153"/>
    </location>
</feature>
<feature type="transmembrane region" description="Helical" evidence="6">
    <location>
        <begin position="283"/>
        <end position="302"/>
    </location>
</feature>
<evidence type="ECO:0000256" key="3">
    <source>
        <dbReference type="ARBA" id="ARBA00022692"/>
    </source>
</evidence>
<evidence type="ECO:0000256" key="5">
    <source>
        <dbReference type="ARBA" id="ARBA00023136"/>
    </source>
</evidence>
<reference evidence="8" key="1">
    <citation type="submission" date="2023-05" db="EMBL/GenBank/DDBJ databases">
        <title>Anaerotaeda fermentans gen. nov., sp. nov., a novel anaerobic planctomycete of the new family within the order Sedimentisphaerales isolated from Taman Peninsula, Russia.</title>
        <authorList>
            <person name="Khomyakova M.A."/>
            <person name="Merkel A.Y."/>
            <person name="Slobodkin A.I."/>
        </authorList>
    </citation>
    <scope>NUCLEOTIDE SEQUENCE</scope>
    <source>
        <strain evidence="8">M17dextr</strain>
    </source>
</reference>
<feature type="transmembrane region" description="Helical" evidence="6">
    <location>
        <begin position="194"/>
        <end position="214"/>
    </location>
</feature>
<dbReference type="SUPFAM" id="SSF103481">
    <property type="entry name" value="Multidrug resistance efflux transporter EmrE"/>
    <property type="match status" value="2"/>
</dbReference>
<dbReference type="EMBL" id="JASCXX010000004">
    <property type="protein sequence ID" value="MDI6448339.1"/>
    <property type="molecule type" value="Genomic_DNA"/>
</dbReference>
<keyword evidence="9" id="KW-1185">Reference proteome</keyword>
<sequence>MNELKAKKRGRIDMAATAASLGALCCWSIGPIFIKQLTGYVDSWTQNALRYTVACLFWLPVLLYFMHAGRFDRRTWRLALLPFAVNIGMQSLWAVSFYYIGAAFATLLSKTSVLWVTAFSLLFFADERPLARSGRFWLGLGLSATGVLGVLYFKSDFVAVGTTRGVAIALICAAMWGAYAVSVKVWLREVDSRSGFAVISLYTTGALWIGAILFGQPAQAASMGLAGWMAVVVSGITAIALGHVFFYAAIKRIGATLPTLVILAQPFVVFSISRVVFHERLGPLQLVFGVLLLAGAGLSVWAQGDLRPASNGPSA</sequence>
<feature type="transmembrane region" description="Helical" evidence="6">
    <location>
        <begin position="226"/>
        <end position="250"/>
    </location>
</feature>
<feature type="transmembrane region" description="Helical" evidence="6">
    <location>
        <begin position="48"/>
        <end position="66"/>
    </location>
</feature>
<protein>
    <submittedName>
        <fullName evidence="8">DMT family transporter</fullName>
    </submittedName>
</protein>
<feature type="transmembrane region" description="Helical" evidence="6">
    <location>
        <begin position="78"/>
        <end position="101"/>
    </location>
</feature>
<feature type="transmembrane region" description="Helical" evidence="6">
    <location>
        <begin position="12"/>
        <end position="33"/>
    </location>
</feature>
<evidence type="ECO:0000313" key="8">
    <source>
        <dbReference type="EMBL" id="MDI6448339.1"/>
    </source>
</evidence>
<feature type="transmembrane region" description="Helical" evidence="6">
    <location>
        <begin position="165"/>
        <end position="187"/>
    </location>
</feature>
<proteinExistence type="inferred from homology"/>
<dbReference type="InterPro" id="IPR050638">
    <property type="entry name" value="AA-Vitamin_Transporters"/>
</dbReference>
<comment type="subcellular location">
    <subcellularLocation>
        <location evidence="1">Membrane</location>
        <topology evidence="1">Multi-pass membrane protein</topology>
    </subcellularLocation>
</comment>
<evidence type="ECO:0000256" key="4">
    <source>
        <dbReference type="ARBA" id="ARBA00022989"/>
    </source>
</evidence>
<feature type="domain" description="EamA" evidence="7">
    <location>
        <begin position="164"/>
        <end position="300"/>
    </location>
</feature>
<dbReference type="Pfam" id="PF00892">
    <property type="entry name" value="EamA"/>
    <property type="match status" value="2"/>
</dbReference>
<feature type="transmembrane region" description="Helical" evidence="6">
    <location>
        <begin position="107"/>
        <end position="124"/>
    </location>
</feature>
<keyword evidence="4 6" id="KW-1133">Transmembrane helix</keyword>
<comment type="caution">
    <text evidence="8">The sequence shown here is derived from an EMBL/GenBank/DDBJ whole genome shotgun (WGS) entry which is preliminary data.</text>
</comment>
<gene>
    <name evidence="8" type="ORF">QJ522_04735</name>
</gene>
<evidence type="ECO:0000256" key="1">
    <source>
        <dbReference type="ARBA" id="ARBA00004141"/>
    </source>
</evidence>
<comment type="similarity">
    <text evidence="2">Belongs to the EamA transporter family.</text>
</comment>
<dbReference type="Proteomes" id="UP001431776">
    <property type="component" value="Unassembled WGS sequence"/>
</dbReference>
<dbReference type="InterPro" id="IPR037185">
    <property type="entry name" value="EmrE-like"/>
</dbReference>
<accession>A0AAW6TXA7</accession>
<dbReference type="InterPro" id="IPR000620">
    <property type="entry name" value="EamA_dom"/>
</dbReference>
<evidence type="ECO:0000259" key="7">
    <source>
        <dbReference type="Pfam" id="PF00892"/>
    </source>
</evidence>